<evidence type="ECO:0000256" key="1">
    <source>
        <dbReference type="SAM" id="Phobius"/>
    </source>
</evidence>
<protein>
    <submittedName>
        <fullName evidence="5">7TM_GPCR_Srx domain-containing protein</fullName>
    </submittedName>
</protein>
<keyword evidence="1" id="KW-1133">Transmembrane helix</keyword>
<feature type="transmembrane region" description="Helical" evidence="1">
    <location>
        <begin position="249"/>
        <end position="273"/>
    </location>
</feature>
<dbReference type="InterPro" id="IPR019430">
    <property type="entry name" value="7TM_GPCR_serpentine_rcpt_Srx"/>
</dbReference>
<dbReference type="Gene3D" id="1.20.1070.10">
    <property type="entry name" value="Rhodopsin 7-helix transmembrane proteins"/>
    <property type="match status" value="1"/>
</dbReference>
<feature type="transmembrane region" description="Helical" evidence="1">
    <location>
        <begin position="70"/>
        <end position="89"/>
    </location>
</feature>
<proteinExistence type="predicted"/>
<feature type="transmembrane region" description="Helical" evidence="1">
    <location>
        <begin position="213"/>
        <end position="237"/>
    </location>
</feature>
<reference evidence="5" key="1">
    <citation type="submission" date="2017-02" db="UniProtKB">
        <authorList>
            <consortium name="WormBaseParasite"/>
        </authorList>
    </citation>
    <scope>IDENTIFICATION</scope>
</reference>
<evidence type="ECO:0000313" key="4">
    <source>
        <dbReference type="Proteomes" id="UP000271162"/>
    </source>
</evidence>
<reference evidence="3 4" key="2">
    <citation type="submission" date="2018-11" db="EMBL/GenBank/DDBJ databases">
        <authorList>
            <consortium name="Pathogen Informatics"/>
        </authorList>
    </citation>
    <scope>NUCLEOTIDE SEQUENCE [LARGE SCALE GENOMIC DNA]</scope>
</reference>
<feature type="domain" description="7TM GPCR serpentine receptor class x (Srx)" evidence="2">
    <location>
        <begin position="14"/>
        <end position="274"/>
    </location>
</feature>
<dbReference type="AlphaFoldDB" id="A0A0N4YAS8"/>
<dbReference type="Proteomes" id="UP000271162">
    <property type="component" value="Unassembled WGS sequence"/>
</dbReference>
<keyword evidence="1" id="KW-0812">Transmembrane</keyword>
<evidence type="ECO:0000259" key="2">
    <source>
        <dbReference type="Pfam" id="PF10328"/>
    </source>
</evidence>
<feature type="transmembrane region" description="Helical" evidence="1">
    <location>
        <begin position="6"/>
        <end position="31"/>
    </location>
</feature>
<sequence>MLSDSSLASLLLVMVGIPGCYLNWLTVIGVLDSKTPFEMICSIHAIGDLLIVIVMTFWCAPVIFSNATTFGEGIANTICGSIICYAWYLTHFTQFTQAINRFMAIHSYMYYKSVFSTYNTKRILLVLCTFLLVYFFVPYIDGCHFVFYLATWQWSFQPTQCGLIFGLYLDFYFTIALLLLISAFDLCTAVGIYHHMKNLRSNSRHFSRTELLFFIQSCLSNFVFIVDLALFFVGPVIYKSMFGRAPDKFGSFMINTLFMQISHSLDGLIMALFNRRTRSRILSPRGVCKRRVGETSFLRSSNSKLPVIATIDRAGDSSRHFPKPESETKH</sequence>
<feature type="transmembrane region" description="Helical" evidence="1">
    <location>
        <begin position="171"/>
        <end position="193"/>
    </location>
</feature>
<dbReference type="OMA" id="NILCWDA"/>
<dbReference type="SUPFAM" id="SSF81321">
    <property type="entry name" value="Family A G protein-coupled receptor-like"/>
    <property type="match status" value="1"/>
</dbReference>
<feature type="transmembrane region" description="Helical" evidence="1">
    <location>
        <begin position="43"/>
        <end position="64"/>
    </location>
</feature>
<dbReference type="WBParaSite" id="NBR_0001351901-mRNA-1">
    <property type="protein sequence ID" value="NBR_0001351901-mRNA-1"/>
    <property type="gene ID" value="NBR_0001351901"/>
</dbReference>
<keyword evidence="4" id="KW-1185">Reference proteome</keyword>
<dbReference type="EMBL" id="UYSL01021066">
    <property type="protein sequence ID" value="VDL77109.1"/>
    <property type="molecule type" value="Genomic_DNA"/>
</dbReference>
<dbReference type="STRING" id="27835.A0A0N4YAS8"/>
<keyword evidence="1" id="KW-0472">Membrane</keyword>
<dbReference type="Pfam" id="PF10328">
    <property type="entry name" value="7TM_GPCR_Srx"/>
    <property type="match status" value="1"/>
</dbReference>
<organism evidence="5">
    <name type="scientific">Nippostrongylus brasiliensis</name>
    <name type="common">Rat hookworm</name>
    <dbReference type="NCBI Taxonomy" id="27835"/>
    <lineage>
        <taxon>Eukaryota</taxon>
        <taxon>Metazoa</taxon>
        <taxon>Ecdysozoa</taxon>
        <taxon>Nematoda</taxon>
        <taxon>Chromadorea</taxon>
        <taxon>Rhabditida</taxon>
        <taxon>Rhabditina</taxon>
        <taxon>Rhabditomorpha</taxon>
        <taxon>Strongyloidea</taxon>
        <taxon>Heligmosomidae</taxon>
        <taxon>Nippostrongylus</taxon>
    </lineage>
</organism>
<evidence type="ECO:0000313" key="3">
    <source>
        <dbReference type="EMBL" id="VDL77109.1"/>
    </source>
</evidence>
<feature type="transmembrane region" description="Helical" evidence="1">
    <location>
        <begin position="123"/>
        <end position="151"/>
    </location>
</feature>
<gene>
    <name evidence="3" type="ORF">NBR_LOCUS13520</name>
</gene>
<dbReference type="PANTHER" id="PTHR23017:SF3">
    <property type="entry name" value="G-PROTEIN COUPLED RECEPTORS FAMILY 1 PROFILE DOMAIN-CONTAINING PROTEIN"/>
    <property type="match status" value="1"/>
</dbReference>
<evidence type="ECO:0000313" key="5">
    <source>
        <dbReference type="WBParaSite" id="NBR_0001351901-mRNA-1"/>
    </source>
</evidence>
<name>A0A0N4YAS8_NIPBR</name>
<dbReference type="PANTHER" id="PTHR23017">
    <property type="entry name" value="SERPENTINE RECEPTOR, CLASS X"/>
    <property type="match status" value="1"/>
</dbReference>
<accession>A0A0N4YAS8</accession>